<dbReference type="InterPro" id="IPR002037">
    <property type="entry name" value="Glyco_hydro_8"/>
</dbReference>
<feature type="signal peptide" evidence="8">
    <location>
        <begin position="1"/>
        <end position="26"/>
    </location>
</feature>
<comment type="catalytic activity">
    <reaction evidence="1">
        <text>Endohydrolysis of (1-&gt;4)-beta-D-glucosidic linkages in cellulose, lichenin and cereal beta-D-glucans.</text>
        <dbReference type="EC" id="3.2.1.4"/>
    </reaction>
</comment>
<dbReference type="InterPro" id="IPR012341">
    <property type="entry name" value="6hp_glycosidase-like_sf"/>
</dbReference>
<sequence>MRRWWRQACRLLGLIVLLMSPLSAAAAVPSAWLQFWSAYQQHFIDPQGRVIDWVEGGITTSEGQSYALFFALVSNEPQTFARILSWTQKNLAQGNLAQNLPIWRWGKQDDGQWGPLSGNHAADSDLWIAYDLLQAGRLWNNEHYTQMGRSLAQQIAAQEILPMKGAGPMLIPGEKYFRFGASLVINPSYLPPFLLASLADALPDGPWREMSKYLPRVIAKTSPHGFSPDWISYSPDRGYFPAPQGVEGRYNAIRVYLWAGMTNPDTPGAKAVLDSLWGMALYMKTHDLPPLQENYQSGLVQGTGPSGFSAALLPFLVQYKMPEAAKVQLARLEAERSPATGLYGYPPVHYYNQNLALFGLGWYNGAYRFSPHGNLRPSWDRLSASPAGFRPVTDPLSRHG</sequence>
<keyword evidence="7" id="KW-0624">Polysaccharide degradation</keyword>
<name>A0ABS5ZQU4_9PROT</name>
<evidence type="ECO:0000256" key="1">
    <source>
        <dbReference type="ARBA" id="ARBA00000966"/>
    </source>
</evidence>
<dbReference type="EC" id="3.2.1.4" evidence="3"/>
<evidence type="ECO:0000256" key="5">
    <source>
        <dbReference type="ARBA" id="ARBA00023001"/>
    </source>
</evidence>
<dbReference type="SUPFAM" id="SSF48208">
    <property type="entry name" value="Six-hairpin glycosidases"/>
    <property type="match status" value="1"/>
</dbReference>
<keyword evidence="8" id="KW-0732">Signal</keyword>
<evidence type="ECO:0000256" key="2">
    <source>
        <dbReference type="ARBA" id="ARBA00009209"/>
    </source>
</evidence>
<keyword evidence="5" id="KW-0136">Cellulose degradation</keyword>
<keyword evidence="6 9" id="KW-0326">Glycosidase</keyword>
<organism evidence="9 10">
    <name type="scientific">Acidithiobacillus concretivorus</name>
    <dbReference type="NCBI Taxonomy" id="3063952"/>
    <lineage>
        <taxon>Bacteria</taxon>
        <taxon>Pseudomonadati</taxon>
        <taxon>Pseudomonadota</taxon>
        <taxon>Acidithiobacillia</taxon>
        <taxon>Acidithiobacillales</taxon>
        <taxon>Acidithiobacillaceae</taxon>
        <taxon>Acidithiobacillus</taxon>
    </lineage>
</organism>
<dbReference type="Proteomes" id="UP001197028">
    <property type="component" value="Unassembled WGS sequence"/>
</dbReference>
<evidence type="ECO:0000256" key="3">
    <source>
        <dbReference type="ARBA" id="ARBA00012601"/>
    </source>
</evidence>
<accession>A0ABS5ZQU4</accession>
<proteinExistence type="inferred from homology"/>
<evidence type="ECO:0000256" key="7">
    <source>
        <dbReference type="ARBA" id="ARBA00023326"/>
    </source>
</evidence>
<dbReference type="Pfam" id="PF01270">
    <property type="entry name" value="Glyco_hydro_8"/>
    <property type="match status" value="1"/>
</dbReference>
<dbReference type="PRINTS" id="PR00735">
    <property type="entry name" value="GLHYDRLASE8"/>
</dbReference>
<evidence type="ECO:0000256" key="6">
    <source>
        <dbReference type="ARBA" id="ARBA00023295"/>
    </source>
</evidence>
<dbReference type="NCBIfam" id="NF008305">
    <property type="entry name" value="PRK11097.1"/>
    <property type="match status" value="1"/>
</dbReference>
<dbReference type="EMBL" id="JABELD010000068">
    <property type="protein sequence ID" value="MBU2739003.1"/>
    <property type="molecule type" value="Genomic_DNA"/>
</dbReference>
<keyword evidence="10" id="KW-1185">Reference proteome</keyword>
<gene>
    <name evidence="9" type="primary">bcsZ</name>
    <name evidence="9" type="ORF">HJG40_09450</name>
</gene>
<keyword evidence="7" id="KW-0119">Carbohydrate metabolism</keyword>
<evidence type="ECO:0000256" key="8">
    <source>
        <dbReference type="SAM" id="SignalP"/>
    </source>
</evidence>
<feature type="chain" id="PRO_5046937535" description="cellulase" evidence="8">
    <location>
        <begin position="27"/>
        <end position="400"/>
    </location>
</feature>
<dbReference type="GO" id="GO:0008810">
    <property type="term" value="F:cellulase activity"/>
    <property type="evidence" value="ECO:0007669"/>
    <property type="project" value="UniProtKB-EC"/>
</dbReference>
<comment type="caution">
    <text evidence="9">The sequence shown here is derived from an EMBL/GenBank/DDBJ whole genome shotgun (WGS) entry which is preliminary data.</text>
</comment>
<keyword evidence="4 9" id="KW-0378">Hydrolase</keyword>
<comment type="similarity">
    <text evidence="2">Belongs to the glycosyl hydrolase 8 (cellulase D) family.</text>
</comment>
<reference evidence="9 10" key="1">
    <citation type="journal article" date="2021" name="ISME J.">
        <title>Genomic evolution of the class Acidithiobacillia: deep-branching Proteobacteria living in extreme acidic conditions.</title>
        <authorList>
            <person name="Moya-Beltran A."/>
            <person name="Beard S."/>
            <person name="Rojas-Villalobos C."/>
            <person name="Issotta F."/>
            <person name="Gallardo Y."/>
            <person name="Ulloa R."/>
            <person name="Giaveno A."/>
            <person name="Degli Esposti M."/>
            <person name="Johnson D.B."/>
            <person name="Quatrini R."/>
        </authorList>
    </citation>
    <scope>NUCLEOTIDE SEQUENCE [LARGE SCALE GENOMIC DNA]</scope>
    <source>
        <strain evidence="9 10">ATCC 19703</strain>
    </source>
</reference>
<dbReference type="InterPro" id="IPR008928">
    <property type="entry name" value="6-hairpin_glycosidase_sf"/>
</dbReference>
<evidence type="ECO:0000313" key="10">
    <source>
        <dbReference type="Proteomes" id="UP001197028"/>
    </source>
</evidence>
<protein>
    <recommendedName>
        <fullName evidence="3">cellulase</fullName>
        <ecNumber evidence="3">3.2.1.4</ecNumber>
    </recommendedName>
</protein>
<evidence type="ECO:0000256" key="4">
    <source>
        <dbReference type="ARBA" id="ARBA00022801"/>
    </source>
</evidence>
<dbReference type="Gene3D" id="1.50.10.10">
    <property type="match status" value="1"/>
</dbReference>
<evidence type="ECO:0000313" key="9">
    <source>
        <dbReference type="EMBL" id="MBU2739003.1"/>
    </source>
</evidence>